<sequence length="68" mass="8069">IIISVCLPRIRSTVHQTKARRRHCERFSTTFYLGFFKSFPTFSNSKTLHYTYLKKDFQINSFTSTLSN</sequence>
<reference evidence="1" key="2">
    <citation type="submission" date="2019-01" db="UniProtKB">
        <authorList>
            <consortium name="EnsemblPlants"/>
        </authorList>
    </citation>
    <scope>IDENTIFICATION</scope>
    <source>
        <strain evidence="1">cv. Heinz 1706</strain>
    </source>
</reference>
<keyword evidence="2" id="KW-1185">Reference proteome</keyword>
<dbReference type="Gramene" id="Solyc09g012070.2.1">
    <property type="protein sequence ID" value="Solyc09g012070.2.1.1"/>
    <property type="gene ID" value="Solyc09g012070.2"/>
</dbReference>
<evidence type="ECO:0000313" key="2">
    <source>
        <dbReference type="Proteomes" id="UP000004994"/>
    </source>
</evidence>
<protein>
    <submittedName>
        <fullName evidence="1">Uncharacterized protein</fullName>
    </submittedName>
</protein>
<name>A0A3Q7HYZ8_SOLLC</name>
<proteinExistence type="predicted"/>
<dbReference type="Proteomes" id="UP000004994">
    <property type="component" value="Chromosome 9"/>
</dbReference>
<evidence type="ECO:0000313" key="1">
    <source>
        <dbReference type="EnsemblPlants" id="Solyc09g012070.2.1.1"/>
    </source>
</evidence>
<dbReference type="EnsemblPlants" id="Solyc09g012070.2.1">
    <property type="protein sequence ID" value="Solyc09g012070.2.1.1"/>
    <property type="gene ID" value="Solyc09g012070.2"/>
</dbReference>
<organism evidence="1">
    <name type="scientific">Solanum lycopersicum</name>
    <name type="common">Tomato</name>
    <name type="synonym">Lycopersicon esculentum</name>
    <dbReference type="NCBI Taxonomy" id="4081"/>
    <lineage>
        <taxon>Eukaryota</taxon>
        <taxon>Viridiplantae</taxon>
        <taxon>Streptophyta</taxon>
        <taxon>Embryophyta</taxon>
        <taxon>Tracheophyta</taxon>
        <taxon>Spermatophyta</taxon>
        <taxon>Magnoliopsida</taxon>
        <taxon>eudicotyledons</taxon>
        <taxon>Gunneridae</taxon>
        <taxon>Pentapetalae</taxon>
        <taxon>asterids</taxon>
        <taxon>lamiids</taxon>
        <taxon>Solanales</taxon>
        <taxon>Solanaceae</taxon>
        <taxon>Solanoideae</taxon>
        <taxon>Solaneae</taxon>
        <taxon>Solanum</taxon>
        <taxon>Solanum subgen. Lycopersicon</taxon>
    </lineage>
</organism>
<reference evidence="1" key="1">
    <citation type="journal article" date="2012" name="Nature">
        <title>The tomato genome sequence provides insights into fleshy fruit evolution.</title>
        <authorList>
            <consortium name="Tomato Genome Consortium"/>
        </authorList>
    </citation>
    <scope>NUCLEOTIDE SEQUENCE [LARGE SCALE GENOMIC DNA]</scope>
    <source>
        <strain evidence="1">cv. Heinz 1706</strain>
    </source>
</reference>
<dbReference type="InParanoid" id="A0A3Q7HYZ8"/>
<accession>A0A3Q7HYZ8</accession>
<dbReference type="AlphaFoldDB" id="A0A3Q7HYZ8"/>